<gene>
    <name evidence="2" type="ORF">KDI_38360</name>
</gene>
<sequence length="345" mass="37049">MAKFYYGGQAVMEGVMMRGRNGVAVAVRRPAGDIYVYEEALTSKVYTNKLFRLPFLRGMVLLWEMLVLGTRLMTLSANISSGAVEPAALDGANVLGGTSQKSEDDDEARPAAIGGASLALTMVVSLGFAVAIFFIGPLLLASLLGPVLGGGLLNLLLEGVIRLALLLGYLTLIGRVPDIQRVFGYHGAEHKAINTMEQGYPLDVEHVRQASRVHTRCGTGFLLLVMVVSIIVFAFIGSPPLLIKVLSRVVLVPVVAGIAYELMRLGAANYRYRVVRWLLAPGLALQGLTTREPDDSMIECAIASLNNVVARDNEVVVEPVIEPALQREDPVLPASAFAPQVQSQP</sequence>
<feature type="transmembrane region" description="Helical" evidence="1">
    <location>
        <begin position="118"/>
        <end position="140"/>
    </location>
</feature>
<feature type="transmembrane region" description="Helical" evidence="1">
    <location>
        <begin position="217"/>
        <end position="236"/>
    </location>
</feature>
<dbReference type="RefSeq" id="WP_149403163.1">
    <property type="nucleotide sequence ID" value="NZ_BIXY01000065.1"/>
</dbReference>
<dbReference type="PANTHER" id="PTHR42867">
    <property type="entry name" value="MEMBRANE PROTEIN-RELATED"/>
    <property type="match status" value="1"/>
</dbReference>
<evidence type="ECO:0000313" key="2">
    <source>
        <dbReference type="EMBL" id="GCF10272.1"/>
    </source>
</evidence>
<accession>A0A5A5TFT4</accession>
<evidence type="ECO:0000313" key="3">
    <source>
        <dbReference type="Proteomes" id="UP000322530"/>
    </source>
</evidence>
<name>A0A5A5TFT4_9CHLR</name>
<keyword evidence="1" id="KW-0472">Membrane</keyword>
<comment type="caution">
    <text evidence="2">The sequence shown here is derived from an EMBL/GenBank/DDBJ whole genome shotgun (WGS) entry which is preliminary data.</text>
</comment>
<dbReference type="EMBL" id="BIXY01000065">
    <property type="protein sequence ID" value="GCF10272.1"/>
    <property type="molecule type" value="Genomic_DNA"/>
</dbReference>
<dbReference type="OrthoDB" id="9784805at2"/>
<dbReference type="Pfam" id="PF07136">
    <property type="entry name" value="DUF1385"/>
    <property type="match status" value="1"/>
</dbReference>
<keyword evidence="3" id="KW-1185">Reference proteome</keyword>
<feature type="transmembrane region" description="Helical" evidence="1">
    <location>
        <begin position="152"/>
        <end position="172"/>
    </location>
</feature>
<feature type="transmembrane region" description="Helical" evidence="1">
    <location>
        <begin position="242"/>
        <end position="263"/>
    </location>
</feature>
<proteinExistence type="predicted"/>
<keyword evidence="1" id="KW-1133">Transmembrane helix</keyword>
<evidence type="ECO:0000256" key="1">
    <source>
        <dbReference type="SAM" id="Phobius"/>
    </source>
</evidence>
<dbReference type="AlphaFoldDB" id="A0A5A5TFT4"/>
<keyword evidence="1" id="KW-0812">Transmembrane</keyword>
<dbReference type="PANTHER" id="PTHR42867:SF1">
    <property type="entry name" value="MEMBRANE PROTEIN-RELATED"/>
    <property type="match status" value="1"/>
</dbReference>
<organism evidence="2 3">
    <name type="scientific">Dictyobacter arantiisoli</name>
    <dbReference type="NCBI Taxonomy" id="2014874"/>
    <lineage>
        <taxon>Bacteria</taxon>
        <taxon>Bacillati</taxon>
        <taxon>Chloroflexota</taxon>
        <taxon>Ktedonobacteria</taxon>
        <taxon>Ktedonobacterales</taxon>
        <taxon>Dictyobacteraceae</taxon>
        <taxon>Dictyobacter</taxon>
    </lineage>
</organism>
<dbReference type="Proteomes" id="UP000322530">
    <property type="component" value="Unassembled WGS sequence"/>
</dbReference>
<protein>
    <submittedName>
        <fullName evidence="2">Membrane protein</fullName>
    </submittedName>
</protein>
<dbReference type="InterPro" id="IPR010787">
    <property type="entry name" value="DUF1385"/>
</dbReference>
<reference evidence="2 3" key="1">
    <citation type="submission" date="2019-01" db="EMBL/GenBank/DDBJ databases">
        <title>Draft genome sequence of Dictyobacter sp. Uno17.</title>
        <authorList>
            <person name="Wang C.M."/>
            <person name="Zheng Y."/>
            <person name="Sakai Y."/>
            <person name="Abe K."/>
            <person name="Yokota A."/>
            <person name="Yabe S."/>
        </authorList>
    </citation>
    <scope>NUCLEOTIDE SEQUENCE [LARGE SCALE GENOMIC DNA]</scope>
    <source>
        <strain evidence="2 3">Uno17</strain>
    </source>
</reference>